<dbReference type="PANTHER" id="PTHR12659">
    <property type="entry name" value="RHO-TYPE GTPASE ACTIVATING PROTEIN"/>
    <property type="match status" value="1"/>
</dbReference>
<dbReference type="SUPFAM" id="SSF48350">
    <property type="entry name" value="GTPase activation domain, GAP"/>
    <property type="match status" value="1"/>
</dbReference>
<dbReference type="SMART" id="SM00324">
    <property type="entry name" value="RhoGAP"/>
    <property type="match status" value="1"/>
</dbReference>
<feature type="non-terminal residue" evidence="2">
    <location>
        <position position="179"/>
    </location>
</feature>
<dbReference type="Proteomes" id="UP001529510">
    <property type="component" value="Unassembled WGS sequence"/>
</dbReference>
<dbReference type="Gene3D" id="1.10.555.10">
    <property type="entry name" value="Rho GTPase activation protein"/>
    <property type="match status" value="1"/>
</dbReference>
<dbReference type="PANTHER" id="PTHR12659:SF6">
    <property type="entry name" value="STAR-RELATED LIPID TRANSFER PROTEIN 13"/>
    <property type="match status" value="1"/>
</dbReference>
<keyword evidence="3" id="KW-1185">Reference proteome</keyword>
<proteinExistence type="predicted"/>
<dbReference type="EMBL" id="JAMKFB020000015">
    <property type="protein sequence ID" value="KAL0174756.1"/>
    <property type="molecule type" value="Genomic_DNA"/>
</dbReference>
<evidence type="ECO:0000313" key="2">
    <source>
        <dbReference type="EMBL" id="KAL0174756.1"/>
    </source>
</evidence>
<dbReference type="InterPro" id="IPR000198">
    <property type="entry name" value="RhoGAP_dom"/>
</dbReference>
<gene>
    <name evidence="2" type="ORF">M9458_030724</name>
</gene>
<dbReference type="AlphaFoldDB" id="A0ABD0PMV1"/>
<reference evidence="2 3" key="1">
    <citation type="submission" date="2024-05" db="EMBL/GenBank/DDBJ databases">
        <title>Genome sequencing and assembly of Indian major carp, Cirrhinus mrigala (Hamilton, 1822).</title>
        <authorList>
            <person name="Mohindra V."/>
            <person name="Chowdhury L.M."/>
            <person name="Lal K."/>
            <person name="Jena J.K."/>
        </authorList>
    </citation>
    <scope>NUCLEOTIDE SEQUENCE [LARGE SCALE GENOMIC DNA]</scope>
    <source>
        <strain evidence="2">CM1030</strain>
        <tissue evidence="2">Blood</tissue>
    </source>
</reference>
<evidence type="ECO:0000259" key="1">
    <source>
        <dbReference type="PROSITE" id="PS50238"/>
    </source>
</evidence>
<dbReference type="Pfam" id="PF00620">
    <property type="entry name" value="RhoGAP"/>
    <property type="match status" value="1"/>
</dbReference>
<sequence>FMKRMKVPDYKDKNVFGVPLIVHVQRFGQPLPLGIQQALRYLRSQCLDQVGLFRKSGVKQMNENSPDDVNYEDQSAYDVADMVKQFFRDLPEPLLTSKLGETFLHIYQYVPKEQRLQAVQAAIMLMSDENREVLQTLLCFLSDVTSSVQENQMTPMNIAVCLAPSLFHLNILKKDNLAP</sequence>
<comment type="caution">
    <text evidence="2">The sequence shown here is derived from an EMBL/GenBank/DDBJ whole genome shotgun (WGS) entry which is preliminary data.</text>
</comment>
<dbReference type="InterPro" id="IPR008936">
    <property type="entry name" value="Rho_GTPase_activation_prot"/>
</dbReference>
<name>A0ABD0PMV1_CIRMR</name>
<accession>A0ABD0PMV1</accession>
<protein>
    <recommendedName>
        <fullName evidence="1">Rho-GAP domain-containing protein</fullName>
    </recommendedName>
</protein>
<feature type="domain" description="Rho-GAP" evidence="1">
    <location>
        <begin position="18"/>
        <end position="179"/>
    </location>
</feature>
<dbReference type="PROSITE" id="PS50238">
    <property type="entry name" value="RHOGAP"/>
    <property type="match status" value="1"/>
</dbReference>
<feature type="non-terminal residue" evidence="2">
    <location>
        <position position="1"/>
    </location>
</feature>
<organism evidence="2 3">
    <name type="scientific">Cirrhinus mrigala</name>
    <name type="common">Mrigala</name>
    <dbReference type="NCBI Taxonomy" id="683832"/>
    <lineage>
        <taxon>Eukaryota</taxon>
        <taxon>Metazoa</taxon>
        <taxon>Chordata</taxon>
        <taxon>Craniata</taxon>
        <taxon>Vertebrata</taxon>
        <taxon>Euteleostomi</taxon>
        <taxon>Actinopterygii</taxon>
        <taxon>Neopterygii</taxon>
        <taxon>Teleostei</taxon>
        <taxon>Ostariophysi</taxon>
        <taxon>Cypriniformes</taxon>
        <taxon>Cyprinidae</taxon>
        <taxon>Labeoninae</taxon>
        <taxon>Labeonini</taxon>
        <taxon>Cirrhinus</taxon>
    </lineage>
</organism>
<evidence type="ECO:0000313" key="3">
    <source>
        <dbReference type="Proteomes" id="UP001529510"/>
    </source>
</evidence>